<protein>
    <submittedName>
        <fullName evidence="6">Kinase-like domain-containing protein</fullName>
    </submittedName>
</protein>
<keyword evidence="7" id="KW-1185">Reference proteome</keyword>
<dbReference type="GO" id="GO:0005524">
    <property type="term" value="F:ATP binding"/>
    <property type="evidence" value="ECO:0007669"/>
    <property type="project" value="UniProtKB-KW"/>
</dbReference>
<organism evidence="6 7">
    <name type="scientific">Rhizophagus irregularis (strain DAOM 181602 / DAOM 197198 / MUCL 43194)</name>
    <name type="common">Arbuscular mycorrhizal fungus</name>
    <name type="synonym">Glomus intraradices</name>
    <dbReference type="NCBI Taxonomy" id="747089"/>
    <lineage>
        <taxon>Eukaryota</taxon>
        <taxon>Fungi</taxon>
        <taxon>Fungi incertae sedis</taxon>
        <taxon>Mucoromycota</taxon>
        <taxon>Glomeromycotina</taxon>
        <taxon>Glomeromycetes</taxon>
        <taxon>Glomerales</taxon>
        <taxon>Glomeraceae</taxon>
        <taxon>Rhizophagus</taxon>
    </lineage>
</organism>
<dbReference type="PRINTS" id="PR00109">
    <property type="entry name" value="TYRKINASE"/>
</dbReference>
<evidence type="ECO:0000256" key="1">
    <source>
        <dbReference type="ARBA" id="ARBA00022679"/>
    </source>
</evidence>
<evidence type="ECO:0000256" key="4">
    <source>
        <dbReference type="ARBA" id="ARBA00022840"/>
    </source>
</evidence>
<reference evidence="6 7" key="1">
    <citation type="journal article" date="2013" name="Proc. Natl. Acad. Sci. U.S.A.">
        <title>Genome of an arbuscular mycorrhizal fungus provides insight into the oldest plant symbiosis.</title>
        <authorList>
            <person name="Tisserant E."/>
            <person name="Malbreil M."/>
            <person name="Kuo A."/>
            <person name="Kohler A."/>
            <person name="Symeonidi A."/>
            <person name="Balestrini R."/>
            <person name="Charron P."/>
            <person name="Duensing N."/>
            <person name="Frei Dit Frey N."/>
            <person name="Gianinazzi-Pearson V."/>
            <person name="Gilbert L.B."/>
            <person name="Handa Y."/>
            <person name="Herr J.R."/>
            <person name="Hijri M."/>
            <person name="Koul R."/>
            <person name="Kawaguchi M."/>
            <person name="Krajinski F."/>
            <person name="Lammers P.J."/>
            <person name="Masclaux F.G."/>
            <person name="Murat C."/>
            <person name="Morin E."/>
            <person name="Ndikumana S."/>
            <person name="Pagni M."/>
            <person name="Petitpierre D."/>
            <person name="Requena N."/>
            <person name="Rosikiewicz P."/>
            <person name="Riley R."/>
            <person name="Saito K."/>
            <person name="San Clemente H."/>
            <person name="Shapiro H."/>
            <person name="van Tuinen D."/>
            <person name="Becard G."/>
            <person name="Bonfante P."/>
            <person name="Paszkowski U."/>
            <person name="Shachar-Hill Y.Y."/>
            <person name="Tuskan G.A."/>
            <person name="Young P.W."/>
            <person name="Sanders I.R."/>
            <person name="Henrissat B."/>
            <person name="Rensing S.A."/>
            <person name="Grigoriev I.V."/>
            <person name="Corradi N."/>
            <person name="Roux C."/>
            <person name="Martin F."/>
        </authorList>
    </citation>
    <scope>NUCLEOTIDE SEQUENCE [LARGE SCALE GENOMIC DNA]</scope>
    <source>
        <strain evidence="6 7">DAOM 197198</strain>
    </source>
</reference>
<keyword evidence="4" id="KW-0067">ATP-binding</keyword>
<comment type="caution">
    <text evidence="6">The sequence shown here is derived from an EMBL/GenBank/DDBJ whole genome shotgun (WGS) entry which is preliminary data.</text>
</comment>
<dbReference type="AlphaFoldDB" id="A0A2P4QLR8"/>
<evidence type="ECO:0000259" key="5">
    <source>
        <dbReference type="PROSITE" id="PS50011"/>
    </source>
</evidence>
<gene>
    <name evidence="6" type="ORF">GLOIN_2v1450405</name>
</gene>
<dbReference type="Proteomes" id="UP000018888">
    <property type="component" value="Unassembled WGS sequence"/>
</dbReference>
<sequence>MVLQYCKDGSLRDYIYQSEKHINYFLKIDHLFQISRGLLYIHKSGKIHRDLHSGNILFDNIPYISDFGLCQSATNNKKQEVYGVTPYIAPEVLREYKYTKATDIYSFGILMNEYISQEFPYNDIPHDHILTVNICSKGLRPKISENTPKLFADLITKCWDTKAENRPTVKEL</sequence>
<dbReference type="PANTHER" id="PTHR44329:SF288">
    <property type="entry name" value="MITOGEN-ACTIVATED PROTEIN KINASE KINASE KINASE 20"/>
    <property type="match status" value="1"/>
</dbReference>
<dbReference type="InterPro" id="IPR011009">
    <property type="entry name" value="Kinase-like_dom_sf"/>
</dbReference>
<name>A0A2P4QLR8_RHIID</name>
<evidence type="ECO:0000256" key="2">
    <source>
        <dbReference type="ARBA" id="ARBA00022741"/>
    </source>
</evidence>
<dbReference type="InterPro" id="IPR051681">
    <property type="entry name" value="Ser/Thr_Kinases-Pseudokinases"/>
</dbReference>
<reference evidence="6 7" key="2">
    <citation type="journal article" date="2018" name="New Phytol.">
        <title>High intraspecific genome diversity in the model arbuscular mycorrhizal symbiont Rhizophagus irregularis.</title>
        <authorList>
            <person name="Chen E.C.H."/>
            <person name="Morin E."/>
            <person name="Beaudet D."/>
            <person name="Noel J."/>
            <person name="Yildirir G."/>
            <person name="Ndikumana S."/>
            <person name="Charron P."/>
            <person name="St-Onge C."/>
            <person name="Giorgi J."/>
            <person name="Kruger M."/>
            <person name="Marton T."/>
            <person name="Ropars J."/>
            <person name="Grigoriev I.V."/>
            <person name="Hainaut M."/>
            <person name="Henrissat B."/>
            <person name="Roux C."/>
            <person name="Martin F."/>
            <person name="Corradi N."/>
        </authorList>
    </citation>
    <scope>NUCLEOTIDE SEQUENCE [LARGE SCALE GENOMIC DNA]</scope>
    <source>
        <strain evidence="6 7">DAOM 197198</strain>
    </source>
</reference>
<keyword evidence="3" id="KW-0418">Kinase</keyword>
<evidence type="ECO:0000256" key="3">
    <source>
        <dbReference type="ARBA" id="ARBA00022777"/>
    </source>
</evidence>
<accession>A0A2P4QLR8</accession>
<dbReference type="SUPFAM" id="SSF56112">
    <property type="entry name" value="Protein kinase-like (PK-like)"/>
    <property type="match status" value="1"/>
</dbReference>
<dbReference type="InterPro" id="IPR000719">
    <property type="entry name" value="Prot_kinase_dom"/>
</dbReference>
<dbReference type="GO" id="GO:0004674">
    <property type="term" value="F:protein serine/threonine kinase activity"/>
    <property type="evidence" value="ECO:0007669"/>
    <property type="project" value="TreeGrafter"/>
</dbReference>
<keyword evidence="1" id="KW-0808">Transferase</keyword>
<feature type="domain" description="Protein kinase" evidence="5">
    <location>
        <begin position="1"/>
        <end position="172"/>
    </location>
</feature>
<keyword evidence="2" id="KW-0547">Nucleotide-binding</keyword>
<dbReference type="InterPro" id="IPR001245">
    <property type="entry name" value="Ser-Thr/Tyr_kinase_cat_dom"/>
</dbReference>
<dbReference type="Pfam" id="PF07714">
    <property type="entry name" value="PK_Tyr_Ser-Thr"/>
    <property type="match status" value="1"/>
</dbReference>
<proteinExistence type="predicted"/>
<dbReference type="PROSITE" id="PS50011">
    <property type="entry name" value="PROTEIN_KINASE_DOM"/>
    <property type="match status" value="1"/>
</dbReference>
<evidence type="ECO:0000313" key="6">
    <source>
        <dbReference type="EMBL" id="POG78560.1"/>
    </source>
</evidence>
<dbReference type="EMBL" id="AUPC02000031">
    <property type="protein sequence ID" value="POG78560.1"/>
    <property type="molecule type" value="Genomic_DNA"/>
</dbReference>
<evidence type="ECO:0000313" key="7">
    <source>
        <dbReference type="Proteomes" id="UP000018888"/>
    </source>
</evidence>
<feature type="non-terminal residue" evidence="6">
    <location>
        <position position="172"/>
    </location>
</feature>
<dbReference type="PANTHER" id="PTHR44329">
    <property type="entry name" value="SERINE/THREONINE-PROTEIN KINASE TNNI3K-RELATED"/>
    <property type="match status" value="1"/>
</dbReference>
<dbReference type="Gene3D" id="1.10.510.10">
    <property type="entry name" value="Transferase(Phosphotransferase) domain 1"/>
    <property type="match status" value="1"/>
</dbReference>